<protein>
    <recommendedName>
        <fullName evidence="4">Transmembrane protein</fullName>
    </recommendedName>
</protein>
<keyword evidence="3" id="KW-1185">Reference proteome</keyword>
<dbReference type="Proteomes" id="UP000221165">
    <property type="component" value="Unassembled WGS sequence"/>
</dbReference>
<keyword evidence="1" id="KW-1133">Transmembrane helix</keyword>
<accession>A0A2C6KVY6</accession>
<evidence type="ECO:0000313" key="3">
    <source>
        <dbReference type="Proteomes" id="UP000221165"/>
    </source>
</evidence>
<name>A0A2C6KVY6_9APIC</name>
<feature type="transmembrane region" description="Helical" evidence="1">
    <location>
        <begin position="121"/>
        <end position="140"/>
    </location>
</feature>
<organism evidence="2 3">
    <name type="scientific">Cystoisospora suis</name>
    <dbReference type="NCBI Taxonomy" id="483139"/>
    <lineage>
        <taxon>Eukaryota</taxon>
        <taxon>Sar</taxon>
        <taxon>Alveolata</taxon>
        <taxon>Apicomplexa</taxon>
        <taxon>Conoidasida</taxon>
        <taxon>Coccidia</taxon>
        <taxon>Eucoccidiorida</taxon>
        <taxon>Eimeriorina</taxon>
        <taxon>Sarcocystidae</taxon>
        <taxon>Cystoisospora</taxon>
    </lineage>
</organism>
<proteinExistence type="predicted"/>
<dbReference type="GeneID" id="94428215"/>
<dbReference type="AlphaFoldDB" id="A0A2C6KVY6"/>
<dbReference type="VEuPathDB" id="ToxoDB:CSUI_004820"/>
<evidence type="ECO:0000313" key="2">
    <source>
        <dbReference type="EMBL" id="PHJ21337.1"/>
    </source>
</evidence>
<gene>
    <name evidence="2" type="ORF">CSUI_004820</name>
</gene>
<comment type="caution">
    <text evidence="2">The sequence shown here is derived from an EMBL/GenBank/DDBJ whole genome shotgun (WGS) entry which is preliminary data.</text>
</comment>
<sequence>MFDRIGQHDDAGGYEEEEEERDCSRTFVSSFFFSVKVTCLPFKDNGLTAFVSTSSFLYLSVFRERRSHPYKHLRLSSIFHLCARPSISVDLSLSLSLAISALVCLCLDLERKKNERRIRLFVSHCCLSLSFSLFIPLKMIE</sequence>
<reference evidence="2 3" key="1">
    <citation type="journal article" date="2017" name="Int. J. Parasitol.">
        <title>The genome of the protozoan parasite Cystoisospora suis and a reverse vaccinology approach to identify vaccine candidates.</title>
        <authorList>
            <person name="Palmieri N."/>
            <person name="Shrestha A."/>
            <person name="Ruttkowski B."/>
            <person name="Beck T."/>
            <person name="Vogl C."/>
            <person name="Tomley F."/>
            <person name="Blake D.P."/>
            <person name="Joachim A."/>
        </authorList>
    </citation>
    <scope>NUCLEOTIDE SEQUENCE [LARGE SCALE GENOMIC DNA]</scope>
    <source>
        <strain evidence="2 3">Wien I</strain>
    </source>
</reference>
<keyword evidence="1" id="KW-0472">Membrane</keyword>
<dbReference type="RefSeq" id="XP_067923020.1">
    <property type="nucleotide sequence ID" value="XM_068065004.1"/>
</dbReference>
<keyword evidence="1" id="KW-0812">Transmembrane</keyword>
<dbReference type="EMBL" id="MIGC01002299">
    <property type="protein sequence ID" value="PHJ21337.1"/>
    <property type="molecule type" value="Genomic_DNA"/>
</dbReference>
<evidence type="ECO:0008006" key="4">
    <source>
        <dbReference type="Google" id="ProtNLM"/>
    </source>
</evidence>
<evidence type="ECO:0000256" key="1">
    <source>
        <dbReference type="SAM" id="Phobius"/>
    </source>
</evidence>